<name>A0A7Y6B719_9SPHN</name>
<protein>
    <submittedName>
        <fullName evidence="7">AI-2E family transporter</fullName>
    </submittedName>
</protein>
<dbReference type="Proteomes" id="UP000536441">
    <property type="component" value="Unassembled WGS sequence"/>
</dbReference>
<gene>
    <name evidence="7" type="ORF">HP438_16730</name>
</gene>
<keyword evidence="3 6" id="KW-0812">Transmembrane</keyword>
<evidence type="ECO:0000256" key="6">
    <source>
        <dbReference type="SAM" id="Phobius"/>
    </source>
</evidence>
<dbReference type="AlphaFoldDB" id="A0A7Y6B719"/>
<dbReference type="EMBL" id="JABMCH010000071">
    <property type="protein sequence ID" value="NUU48614.1"/>
    <property type="molecule type" value="Genomic_DNA"/>
</dbReference>
<dbReference type="InterPro" id="IPR002549">
    <property type="entry name" value="AI-2E-like"/>
</dbReference>
<dbReference type="RefSeq" id="WP_175313154.1">
    <property type="nucleotide sequence ID" value="NZ_CBCRYR010000011.1"/>
</dbReference>
<evidence type="ECO:0000256" key="3">
    <source>
        <dbReference type="ARBA" id="ARBA00022692"/>
    </source>
</evidence>
<evidence type="ECO:0000256" key="4">
    <source>
        <dbReference type="ARBA" id="ARBA00022989"/>
    </source>
</evidence>
<sequence>MTIDRDRIERGGFILFLALITVGLVAVVSGFLVAMLWAALAAILFRALFHWLLDRTGGRRNLAAGLTMLIITFAVVVPTLLIGSMVVDQASGVYLKMRSGQIDFAQYFQQVRDALPTRLRQAMDNWGVGSIEGLQARISRTLSSSVSQIASQALSIGRNAFAFALAFGVGLYVAFFLIRDGDRLGPAFVRALPLEQGVAARLVDTFVAVVRATIKGSVIVGLVQGALGAITFWIVGVPAALLWGVLMAIAALLPAIGPAIIWGPVAIYLLATGAVWQGAVVVASGVLVIGLADNLLRPILVGRDTGLPDWIVLLTTLGGIDLLGLSGIVVGPVVAALFLAGWRILSEERGVVPGEGEAAA</sequence>
<evidence type="ECO:0000256" key="2">
    <source>
        <dbReference type="ARBA" id="ARBA00009773"/>
    </source>
</evidence>
<feature type="transmembrane region" description="Helical" evidence="6">
    <location>
        <begin position="265"/>
        <end position="290"/>
    </location>
</feature>
<accession>A0A7Y6B719</accession>
<evidence type="ECO:0000256" key="1">
    <source>
        <dbReference type="ARBA" id="ARBA00004141"/>
    </source>
</evidence>
<feature type="transmembrane region" description="Helical" evidence="6">
    <location>
        <begin position="12"/>
        <end position="45"/>
    </location>
</feature>
<feature type="transmembrane region" description="Helical" evidence="6">
    <location>
        <begin position="65"/>
        <end position="87"/>
    </location>
</feature>
<comment type="subcellular location">
    <subcellularLocation>
        <location evidence="1">Membrane</location>
        <topology evidence="1">Multi-pass membrane protein</topology>
    </subcellularLocation>
</comment>
<feature type="transmembrane region" description="Helical" evidence="6">
    <location>
        <begin position="310"/>
        <end position="339"/>
    </location>
</feature>
<reference evidence="7 8" key="1">
    <citation type="submission" date="2020-05" db="EMBL/GenBank/DDBJ databases">
        <title>Genome Sequencing of Type Strains.</title>
        <authorList>
            <person name="Lemaire J.F."/>
            <person name="Inderbitzin P."/>
            <person name="Gregorio O.A."/>
            <person name="Collins S.B."/>
            <person name="Wespe N."/>
            <person name="Knight-Connoni V."/>
        </authorList>
    </citation>
    <scope>NUCLEOTIDE SEQUENCE [LARGE SCALE GENOMIC DNA]</scope>
    <source>
        <strain evidence="7 8">DSM 100049</strain>
    </source>
</reference>
<keyword evidence="4 6" id="KW-1133">Transmembrane helix</keyword>
<organism evidence="7 8">
    <name type="scientific">Sphingomonas zeae</name>
    <dbReference type="NCBI Taxonomy" id="1646122"/>
    <lineage>
        <taxon>Bacteria</taxon>
        <taxon>Pseudomonadati</taxon>
        <taxon>Pseudomonadota</taxon>
        <taxon>Alphaproteobacteria</taxon>
        <taxon>Sphingomonadales</taxon>
        <taxon>Sphingomonadaceae</taxon>
        <taxon>Sphingomonas</taxon>
    </lineage>
</organism>
<comment type="caution">
    <text evidence="7">The sequence shown here is derived from an EMBL/GenBank/DDBJ whole genome shotgun (WGS) entry which is preliminary data.</text>
</comment>
<proteinExistence type="inferred from homology"/>
<dbReference type="GO" id="GO:0016020">
    <property type="term" value="C:membrane"/>
    <property type="evidence" value="ECO:0007669"/>
    <property type="project" value="UniProtKB-SubCell"/>
</dbReference>
<evidence type="ECO:0000313" key="7">
    <source>
        <dbReference type="EMBL" id="NUU48614.1"/>
    </source>
</evidence>
<evidence type="ECO:0000256" key="5">
    <source>
        <dbReference type="ARBA" id="ARBA00023136"/>
    </source>
</evidence>
<keyword evidence="5 6" id="KW-0472">Membrane</keyword>
<keyword evidence="8" id="KW-1185">Reference proteome</keyword>
<dbReference type="Pfam" id="PF01594">
    <property type="entry name" value="AI-2E_transport"/>
    <property type="match status" value="1"/>
</dbReference>
<comment type="similarity">
    <text evidence="2">Belongs to the autoinducer-2 exporter (AI-2E) (TC 2.A.86) family.</text>
</comment>
<evidence type="ECO:0000313" key="8">
    <source>
        <dbReference type="Proteomes" id="UP000536441"/>
    </source>
</evidence>
<feature type="transmembrane region" description="Helical" evidence="6">
    <location>
        <begin position="160"/>
        <end position="178"/>
    </location>
</feature>
<dbReference type="PANTHER" id="PTHR21716">
    <property type="entry name" value="TRANSMEMBRANE PROTEIN"/>
    <property type="match status" value="1"/>
</dbReference>
<dbReference type="PANTHER" id="PTHR21716:SF4">
    <property type="entry name" value="TRANSMEMBRANE PROTEIN 245"/>
    <property type="match status" value="1"/>
</dbReference>